<dbReference type="Gene3D" id="3.90.1150.10">
    <property type="entry name" value="Aspartate Aminotransferase, domain 1"/>
    <property type="match status" value="1"/>
</dbReference>
<feature type="domain" description="Aminotransferase class V" evidence="5">
    <location>
        <begin position="99"/>
        <end position="392"/>
    </location>
</feature>
<evidence type="ECO:0000259" key="5">
    <source>
        <dbReference type="Pfam" id="PF00266"/>
    </source>
</evidence>
<keyword evidence="3" id="KW-0664">Pyridoxine biosynthesis</keyword>
<keyword evidence="6" id="KW-0032">Aminotransferase</keyword>
<dbReference type="PANTHER" id="PTHR21152:SF40">
    <property type="entry name" value="ALANINE--GLYOXYLATE AMINOTRANSFERASE"/>
    <property type="match status" value="1"/>
</dbReference>
<dbReference type="InterPro" id="IPR015424">
    <property type="entry name" value="PyrdxlP-dep_Trfase"/>
</dbReference>
<keyword evidence="2" id="KW-0663">Pyridoxal phosphate</keyword>
<protein>
    <submittedName>
        <fullName evidence="6">Phosphoserine transaminase</fullName>
        <ecNumber evidence="6">2.6.1.52</ecNumber>
    </submittedName>
</protein>
<dbReference type="NCBIfam" id="TIGR01366">
    <property type="entry name" value="serC_3"/>
    <property type="match status" value="1"/>
</dbReference>
<comment type="caution">
    <text evidence="6">The sequence shown here is derived from an EMBL/GenBank/DDBJ whole genome shotgun (WGS) entry which is preliminary data.</text>
</comment>
<feature type="region of interest" description="Disordered" evidence="4">
    <location>
        <begin position="1"/>
        <end position="56"/>
    </location>
</feature>
<gene>
    <name evidence="6" type="ORF">FH969_10295</name>
</gene>
<dbReference type="GO" id="GO:0019265">
    <property type="term" value="P:glycine biosynthetic process, by transamination of glyoxylate"/>
    <property type="evidence" value="ECO:0007669"/>
    <property type="project" value="TreeGrafter"/>
</dbReference>
<evidence type="ECO:0000256" key="4">
    <source>
        <dbReference type="SAM" id="MobiDB-lite"/>
    </source>
</evidence>
<dbReference type="EMBL" id="VENP01000037">
    <property type="protein sequence ID" value="TNU73650.1"/>
    <property type="molecule type" value="Genomic_DNA"/>
</dbReference>
<dbReference type="GO" id="GO:0006564">
    <property type="term" value="P:L-serine biosynthetic process"/>
    <property type="evidence" value="ECO:0007669"/>
    <property type="project" value="InterPro"/>
</dbReference>
<dbReference type="EC" id="2.6.1.52" evidence="6"/>
<evidence type="ECO:0000256" key="2">
    <source>
        <dbReference type="ARBA" id="ARBA00022898"/>
    </source>
</evidence>
<dbReference type="Gene3D" id="3.40.640.10">
    <property type="entry name" value="Type I PLP-dependent aspartate aminotransferase-like (Major domain)"/>
    <property type="match status" value="1"/>
</dbReference>
<accession>A0A5C5B9Z8</accession>
<dbReference type="InterPro" id="IPR015421">
    <property type="entry name" value="PyrdxlP-dep_Trfase_major"/>
</dbReference>
<dbReference type="GO" id="GO:0008453">
    <property type="term" value="F:alanine-glyoxylate transaminase activity"/>
    <property type="evidence" value="ECO:0007669"/>
    <property type="project" value="TreeGrafter"/>
</dbReference>
<dbReference type="OrthoDB" id="975012at2"/>
<dbReference type="InterPro" id="IPR006272">
    <property type="entry name" value="Pser_aminoTfrase_mycobac"/>
</dbReference>
<dbReference type="AlphaFoldDB" id="A0A5C5B9Z8"/>
<dbReference type="Pfam" id="PF00266">
    <property type="entry name" value="Aminotran_5"/>
    <property type="match status" value="1"/>
</dbReference>
<dbReference type="GO" id="GO:0004648">
    <property type="term" value="F:O-phospho-L-serine:2-oxoglutarate aminotransferase activity"/>
    <property type="evidence" value="ECO:0007669"/>
    <property type="project" value="UniProtKB-EC"/>
</dbReference>
<dbReference type="Proteomes" id="UP000313849">
    <property type="component" value="Unassembled WGS sequence"/>
</dbReference>
<evidence type="ECO:0000256" key="3">
    <source>
        <dbReference type="ARBA" id="ARBA00023096"/>
    </source>
</evidence>
<evidence type="ECO:0000313" key="6">
    <source>
        <dbReference type="EMBL" id="TNU73650.1"/>
    </source>
</evidence>
<dbReference type="SUPFAM" id="SSF53383">
    <property type="entry name" value="PLP-dependent transferases"/>
    <property type="match status" value="1"/>
</dbReference>
<proteinExistence type="predicted"/>
<dbReference type="PANTHER" id="PTHR21152">
    <property type="entry name" value="AMINOTRANSFERASE CLASS V"/>
    <property type="match status" value="1"/>
</dbReference>
<feature type="compositionally biased region" description="Pro residues" evidence="4">
    <location>
        <begin position="9"/>
        <end position="18"/>
    </location>
</feature>
<keyword evidence="7" id="KW-1185">Reference proteome</keyword>
<sequence length="433" mass="44997">MGAVFTPSPTEPVEPPAPASATEPSSAAPNTAAPSSAVPSSAVPSSSVPSSAVPSPAARTAPATIVIPPSLLPADGRFGSGPSRVRPAQVEALAAVGSTVLGTSHRQAPVRDLVRRAREGLAQLLGAPDGHEVVLGNGGSTSFWDAATFSLVRSRAHHAVHGEFSGKFAAATTAAPFLEPSEVVRAEPGTLAVPDPSDAVDVVAWAHNETSTGVVSPVRRPPGAPADALTLVDATSIAGAAVVDLTQADAYYFAPQKVFGSDGGLWLAVVSPAAVDRIGEIAASGRWIPESLSLDVALTNSRLDQTLNTPAIATLVLLVEQVEWFLDHGGLDWAAQRSRRSTDHVYAWAQAREWATPFVVNPAHRSPVVATVDLVPEVDATAVIRALRDNGVLDVFPYRKLGRNQLRIGAFPAVEPEDVEALTACVDFVVERL</sequence>
<evidence type="ECO:0000256" key="1">
    <source>
        <dbReference type="ARBA" id="ARBA00001933"/>
    </source>
</evidence>
<dbReference type="GO" id="GO:0008615">
    <property type="term" value="P:pyridoxine biosynthetic process"/>
    <property type="evidence" value="ECO:0007669"/>
    <property type="project" value="UniProtKB-KW"/>
</dbReference>
<dbReference type="InterPro" id="IPR000192">
    <property type="entry name" value="Aminotrans_V_dom"/>
</dbReference>
<comment type="cofactor">
    <cofactor evidence="1">
        <name>pyridoxal 5'-phosphate</name>
        <dbReference type="ChEBI" id="CHEBI:597326"/>
    </cofactor>
</comment>
<organism evidence="6 7">
    <name type="scientific">Miniimonas arenae</name>
    <dbReference type="NCBI Taxonomy" id="676201"/>
    <lineage>
        <taxon>Bacteria</taxon>
        <taxon>Bacillati</taxon>
        <taxon>Actinomycetota</taxon>
        <taxon>Actinomycetes</taxon>
        <taxon>Micrococcales</taxon>
        <taxon>Beutenbergiaceae</taxon>
        <taxon>Miniimonas</taxon>
    </lineage>
</organism>
<dbReference type="InterPro" id="IPR015422">
    <property type="entry name" value="PyrdxlP-dep_Trfase_small"/>
</dbReference>
<keyword evidence="6" id="KW-0808">Transferase</keyword>
<name>A0A5C5B9Z8_9MICO</name>
<dbReference type="GO" id="GO:0004760">
    <property type="term" value="F:L-serine-pyruvate transaminase activity"/>
    <property type="evidence" value="ECO:0007669"/>
    <property type="project" value="TreeGrafter"/>
</dbReference>
<feature type="compositionally biased region" description="Low complexity" evidence="4">
    <location>
        <begin position="19"/>
        <end position="56"/>
    </location>
</feature>
<evidence type="ECO:0000313" key="7">
    <source>
        <dbReference type="Proteomes" id="UP000313849"/>
    </source>
</evidence>
<reference evidence="6 7" key="1">
    <citation type="submission" date="2019-06" db="EMBL/GenBank/DDBJ databases">
        <title>Draft genome sequence of Miniimonas arenae KCTC 19750T isolated from sea sand.</title>
        <authorList>
            <person name="Park S.-J."/>
        </authorList>
    </citation>
    <scope>NUCLEOTIDE SEQUENCE [LARGE SCALE GENOMIC DNA]</scope>
    <source>
        <strain evidence="6 7">KCTC 19750</strain>
    </source>
</reference>